<evidence type="ECO:0000259" key="9">
    <source>
        <dbReference type="PROSITE" id="PS50929"/>
    </source>
</evidence>
<gene>
    <name evidence="10" type="ORF">BDK89_4235</name>
</gene>
<dbReference type="PROSITE" id="PS50893">
    <property type="entry name" value="ABC_TRANSPORTER_2"/>
    <property type="match status" value="1"/>
</dbReference>
<evidence type="ECO:0000256" key="6">
    <source>
        <dbReference type="ARBA" id="ARBA00023136"/>
    </source>
</evidence>
<keyword evidence="11" id="KW-1185">Reference proteome</keyword>
<dbReference type="InterPro" id="IPR017871">
    <property type="entry name" value="ABC_transporter-like_CS"/>
</dbReference>
<keyword evidence="4" id="KW-0067">ATP-binding</keyword>
<evidence type="ECO:0000256" key="4">
    <source>
        <dbReference type="ARBA" id="ARBA00022840"/>
    </source>
</evidence>
<name>A0A4R7I4K1_9ACTN</name>
<keyword evidence="2 7" id="KW-0812">Transmembrane</keyword>
<dbReference type="SUPFAM" id="SSF52540">
    <property type="entry name" value="P-loop containing nucleoside triphosphate hydrolases"/>
    <property type="match status" value="1"/>
</dbReference>
<evidence type="ECO:0000259" key="8">
    <source>
        <dbReference type="PROSITE" id="PS50893"/>
    </source>
</evidence>
<dbReference type="InterPro" id="IPR027417">
    <property type="entry name" value="P-loop_NTPase"/>
</dbReference>
<dbReference type="GO" id="GO:0005886">
    <property type="term" value="C:plasma membrane"/>
    <property type="evidence" value="ECO:0007669"/>
    <property type="project" value="UniProtKB-SubCell"/>
</dbReference>
<evidence type="ECO:0000313" key="10">
    <source>
        <dbReference type="EMBL" id="TDT18607.1"/>
    </source>
</evidence>
<dbReference type="Pfam" id="PF00005">
    <property type="entry name" value="ABC_tran"/>
    <property type="match status" value="1"/>
</dbReference>
<dbReference type="InterPro" id="IPR036640">
    <property type="entry name" value="ABC1_TM_sf"/>
</dbReference>
<dbReference type="RefSeq" id="WP_133870813.1">
    <property type="nucleotide sequence ID" value="NZ_SOAU01000001.1"/>
</dbReference>
<keyword evidence="6 7" id="KW-0472">Membrane</keyword>
<dbReference type="GO" id="GO:0005524">
    <property type="term" value="F:ATP binding"/>
    <property type="evidence" value="ECO:0007669"/>
    <property type="project" value="UniProtKB-KW"/>
</dbReference>
<dbReference type="PANTHER" id="PTHR24221:SF654">
    <property type="entry name" value="ATP-BINDING CASSETTE SUB-FAMILY B MEMBER 6"/>
    <property type="match status" value="1"/>
</dbReference>
<feature type="transmembrane region" description="Helical" evidence="7">
    <location>
        <begin position="165"/>
        <end position="185"/>
    </location>
</feature>
<evidence type="ECO:0000256" key="3">
    <source>
        <dbReference type="ARBA" id="ARBA00022741"/>
    </source>
</evidence>
<feature type="transmembrane region" description="Helical" evidence="7">
    <location>
        <begin position="21"/>
        <end position="43"/>
    </location>
</feature>
<dbReference type="InterPro" id="IPR011527">
    <property type="entry name" value="ABC1_TM_dom"/>
</dbReference>
<dbReference type="InterPro" id="IPR003439">
    <property type="entry name" value="ABC_transporter-like_ATP-bd"/>
</dbReference>
<dbReference type="Pfam" id="PF00664">
    <property type="entry name" value="ABC_membrane"/>
    <property type="match status" value="1"/>
</dbReference>
<sequence>MSRARRYARFVRELVGLHPKLFAAAVAGAFVFALFTVASSMAIEWVIDEVVLPAFEPGGVSRSTLVAGCALIIGVGVVRATGVVMRRSFAGMTQWRVAETLSDRVSERFIRQPASWHRRQSDGQLVARAGVDVETSISALAPIPFACGTVLLIFVSAAYLLATDLVLGAVAVSIFPVLIILNVIYQHRVDAHFDNAQQALGEFSGAVHESFEAVQLVKAYGAGERETQRLSTMASKIRDARVRAVYLRGTFEAFLESIPSLTNIGLVVLGASRVQSGDLTIGQLSGFIFMFTLLVFPLRIIGYALSELPHADAGYRRVKAVLDEPLDPDPRDSIGHTHGELAVQLDGASYTYPGESSPVVHPADLLVPRGTVTAIVGATGAGKSTMVDLIGGVLPATAGTVSVTPGPTAIVFQEAFLFGGTVRDNVTVGLDVTDDQVWEALGWACADGFVRDLPDGLDTAVGERGVTLSGGQRQRIALARALVRRPALLLLDDTTSALDPATELAVLDNLRTALEHTSIVMVASRPSTIALADDVLFMAQGRILDHGKHERLMHDVPDYRELVEAFETDRAAPAGGAS</sequence>
<feature type="domain" description="ABC transporter" evidence="8">
    <location>
        <begin position="343"/>
        <end position="565"/>
    </location>
</feature>
<feature type="transmembrane region" description="Helical" evidence="7">
    <location>
        <begin position="63"/>
        <end position="85"/>
    </location>
</feature>
<feature type="transmembrane region" description="Helical" evidence="7">
    <location>
        <begin position="284"/>
        <end position="306"/>
    </location>
</feature>
<evidence type="ECO:0000313" key="11">
    <source>
        <dbReference type="Proteomes" id="UP000294558"/>
    </source>
</evidence>
<dbReference type="Gene3D" id="1.20.1560.10">
    <property type="entry name" value="ABC transporter type 1, transmembrane domain"/>
    <property type="match status" value="1"/>
</dbReference>
<dbReference type="PANTHER" id="PTHR24221">
    <property type="entry name" value="ATP-BINDING CASSETTE SUB-FAMILY B"/>
    <property type="match status" value="1"/>
</dbReference>
<keyword evidence="5 7" id="KW-1133">Transmembrane helix</keyword>
<dbReference type="SMART" id="SM00382">
    <property type="entry name" value="AAA"/>
    <property type="match status" value="1"/>
</dbReference>
<protein>
    <submittedName>
        <fullName evidence="10">ABC-type multidrug transport system fused ATPase/permease subunit</fullName>
    </submittedName>
</protein>
<evidence type="ECO:0000256" key="5">
    <source>
        <dbReference type="ARBA" id="ARBA00022989"/>
    </source>
</evidence>
<evidence type="ECO:0000256" key="7">
    <source>
        <dbReference type="SAM" id="Phobius"/>
    </source>
</evidence>
<keyword evidence="3" id="KW-0547">Nucleotide-binding</keyword>
<reference evidence="10 11" key="1">
    <citation type="submission" date="2019-03" db="EMBL/GenBank/DDBJ databases">
        <title>Sequencing the genomes of 1000 actinobacteria strains.</title>
        <authorList>
            <person name="Klenk H.-P."/>
        </authorList>
    </citation>
    <scope>NUCLEOTIDE SEQUENCE [LARGE SCALE GENOMIC DNA]</scope>
    <source>
        <strain evidence="10 11">DSM 18936</strain>
    </source>
</reference>
<dbReference type="InterPro" id="IPR039421">
    <property type="entry name" value="Type_1_exporter"/>
</dbReference>
<dbReference type="OrthoDB" id="9806127at2"/>
<dbReference type="EMBL" id="SOAU01000001">
    <property type="protein sequence ID" value="TDT18607.1"/>
    <property type="molecule type" value="Genomic_DNA"/>
</dbReference>
<organism evidence="10 11">
    <name type="scientific">Ilumatobacter fluminis</name>
    <dbReference type="NCBI Taxonomy" id="467091"/>
    <lineage>
        <taxon>Bacteria</taxon>
        <taxon>Bacillati</taxon>
        <taxon>Actinomycetota</taxon>
        <taxon>Acidimicrobiia</taxon>
        <taxon>Acidimicrobiales</taxon>
        <taxon>Ilumatobacteraceae</taxon>
        <taxon>Ilumatobacter</taxon>
    </lineage>
</organism>
<dbReference type="PROSITE" id="PS50929">
    <property type="entry name" value="ABC_TM1F"/>
    <property type="match status" value="1"/>
</dbReference>
<dbReference type="GO" id="GO:0140359">
    <property type="term" value="F:ABC-type transporter activity"/>
    <property type="evidence" value="ECO:0007669"/>
    <property type="project" value="InterPro"/>
</dbReference>
<dbReference type="AlphaFoldDB" id="A0A4R7I4K1"/>
<dbReference type="GO" id="GO:0016887">
    <property type="term" value="F:ATP hydrolysis activity"/>
    <property type="evidence" value="ECO:0007669"/>
    <property type="project" value="InterPro"/>
</dbReference>
<comment type="caution">
    <text evidence="10">The sequence shown here is derived from an EMBL/GenBank/DDBJ whole genome shotgun (WGS) entry which is preliminary data.</text>
</comment>
<evidence type="ECO:0000256" key="1">
    <source>
        <dbReference type="ARBA" id="ARBA00004651"/>
    </source>
</evidence>
<dbReference type="PROSITE" id="PS00211">
    <property type="entry name" value="ABC_TRANSPORTER_1"/>
    <property type="match status" value="1"/>
</dbReference>
<proteinExistence type="predicted"/>
<feature type="transmembrane region" description="Helical" evidence="7">
    <location>
        <begin position="137"/>
        <end position="159"/>
    </location>
</feature>
<feature type="domain" description="ABC transmembrane type-1" evidence="9">
    <location>
        <begin position="23"/>
        <end position="310"/>
    </location>
</feature>
<dbReference type="GO" id="GO:0034040">
    <property type="term" value="F:ATPase-coupled lipid transmembrane transporter activity"/>
    <property type="evidence" value="ECO:0007669"/>
    <property type="project" value="TreeGrafter"/>
</dbReference>
<evidence type="ECO:0000256" key="2">
    <source>
        <dbReference type="ARBA" id="ARBA00022692"/>
    </source>
</evidence>
<dbReference type="Gene3D" id="3.40.50.300">
    <property type="entry name" value="P-loop containing nucleotide triphosphate hydrolases"/>
    <property type="match status" value="1"/>
</dbReference>
<dbReference type="SUPFAM" id="SSF90123">
    <property type="entry name" value="ABC transporter transmembrane region"/>
    <property type="match status" value="1"/>
</dbReference>
<comment type="subcellular location">
    <subcellularLocation>
        <location evidence="1">Cell membrane</location>
        <topology evidence="1">Multi-pass membrane protein</topology>
    </subcellularLocation>
</comment>
<accession>A0A4R7I4K1</accession>
<dbReference type="InterPro" id="IPR003593">
    <property type="entry name" value="AAA+_ATPase"/>
</dbReference>
<dbReference type="Proteomes" id="UP000294558">
    <property type="component" value="Unassembled WGS sequence"/>
</dbReference>